<dbReference type="SUPFAM" id="SSF48576">
    <property type="entry name" value="Terpenoid synthases"/>
    <property type="match status" value="1"/>
</dbReference>
<dbReference type="InterPro" id="IPR008949">
    <property type="entry name" value="Isoprenoid_synthase_dom_sf"/>
</dbReference>
<dbReference type="EMBL" id="KK914277">
    <property type="protein sequence ID" value="KDP43262.1"/>
    <property type="molecule type" value="Genomic_DNA"/>
</dbReference>
<gene>
    <name evidence="2" type="ORF">JCGZ_22814</name>
</gene>
<organism evidence="2 3">
    <name type="scientific">Jatropha curcas</name>
    <name type="common">Barbados nut</name>
    <dbReference type="NCBI Taxonomy" id="180498"/>
    <lineage>
        <taxon>Eukaryota</taxon>
        <taxon>Viridiplantae</taxon>
        <taxon>Streptophyta</taxon>
        <taxon>Embryophyta</taxon>
        <taxon>Tracheophyta</taxon>
        <taxon>Spermatophyta</taxon>
        <taxon>Magnoliopsida</taxon>
        <taxon>eudicotyledons</taxon>
        <taxon>Gunneridae</taxon>
        <taxon>Pentapetalae</taxon>
        <taxon>rosids</taxon>
        <taxon>fabids</taxon>
        <taxon>Malpighiales</taxon>
        <taxon>Euphorbiaceae</taxon>
        <taxon>Crotonoideae</taxon>
        <taxon>Jatropheae</taxon>
        <taxon>Jatropha</taxon>
    </lineage>
</organism>
<dbReference type="Pfam" id="PF03936">
    <property type="entry name" value="Terpene_synth_C"/>
    <property type="match status" value="1"/>
</dbReference>
<keyword evidence="3" id="KW-1185">Reference proteome</keyword>
<dbReference type="InterPro" id="IPR005630">
    <property type="entry name" value="Terpene_synthase_metal-bd"/>
</dbReference>
<proteinExistence type="predicted"/>
<protein>
    <recommendedName>
        <fullName evidence="1">Terpene synthase metal-binding domain-containing protein</fullName>
    </recommendedName>
</protein>
<feature type="domain" description="Terpene synthase metal-binding" evidence="1">
    <location>
        <begin position="3"/>
        <end position="43"/>
    </location>
</feature>
<dbReference type="GO" id="GO:0010333">
    <property type="term" value="F:terpene synthase activity"/>
    <property type="evidence" value="ECO:0007669"/>
    <property type="project" value="InterPro"/>
</dbReference>
<dbReference type="STRING" id="180498.A0A067L4E6"/>
<dbReference type="OrthoDB" id="1877784at2759"/>
<dbReference type="AlphaFoldDB" id="A0A067L4E6"/>
<name>A0A067L4E6_JATCU</name>
<accession>A0A067L4E6</accession>
<dbReference type="Proteomes" id="UP000027138">
    <property type="component" value="Unassembled WGS sequence"/>
</dbReference>
<dbReference type="Gene3D" id="1.10.600.10">
    <property type="entry name" value="Farnesyl Diphosphate Synthase"/>
    <property type="match status" value="1"/>
</dbReference>
<evidence type="ECO:0000259" key="1">
    <source>
        <dbReference type="Pfam" id="PF03936"/>
    </source>
</evidence>
<evidence type="ECO:0000313" key="3">
    <source>
        <dbReference type="Proteomes" id="UP000027138"/>
    </source>
</evidence>
<reference evidence="2 3" key="1">
    <citation type="journal article" date="2014" name="PLoS ONE">
        <title>Global Analysis of Gene Expression Profiles in Physic Nut (Jatropha curcas L.) Seedlings Exposed to Salt Stress.</title>
        <authorList>
            <person name="Zhang L."/>
            <person name="Zhang C."/>
            <person name="Wu P."/>
            <person name="Chen Y."/>
            <person name="Li M."/>
            <person name="Jiang H."/>
            <person name="Wu G."/>
        </authorList>
    </citation>
    <scope>NUCLEOTIDE SEQUENCE [LARGE SCALE GENOMIC DNA]</scope>
    <source>
        <strain evidence="3">cv. GZQX0401</strain>
        <tissue evidence="2">Young leaves</tissue>
    </source>
</reference>
<evidence type="ECO:0000313" key="2">
    <source>
        <dbReference type="EMBL" id="KDP43262.1"/>
    </source>
</evidence>
<dbReference type="GO" id="GO:0000287">
    <property type="term" value="F:magnesium ion binding"/>
    <property type="evidence" value="ECO:0007669"/>
    <property type="project" value="InterPro"/>
</dbReference>
<sequence length="100" mass="11647">MLKEEQERGDCPSGIECYMIEYGTTKEEAVKHIEKLFINAWKDLNEGMLKPSRVSKVVLKYFLNFGCMSDFLYKFQIDAFTHPSLLKDRVLVLLIDLLPI</sequence>